<organism evidence="3 4">
    <name type="scientific">Emiliania huxleyi (strain CCMP1516)</name>
    <dbReference type="NCBI Taxonomy" id="280463"/>
    <lineage>
        <taxon>Eukaryota</taxon>
        <taxon>Haptista</taxon>
        <taxon>Haptophyta</taxon>
        <taxon>Prymnesiophyceae</taxon>
        <taxon>Isochrysidales</taxon>
        <taxon>Noelaerhabdaceae</taxon>
        <taxon>Emiliania</taxon>
    </lineage>
</organism>
<dbReference type="AlphaFoldDB" id="A0A0D3J012"/>
<dbReference type="PANTHER" id="PTHR42840">
    <property type="entry name" value="NAD(P)-BINDING ROSSMANN-FOLD SUPERFAMILY PROTEIN-RELATED"/>
    <property type="match status" value="1"/>
</dbReference>
<dbReference type="RefSeq" id="XP_005769276.1">
    <property type="nucleotide sequence ID" value="XM_005769219.1"/>
</dbReference>
<dbReference type="GeneID" id="17263007"/>
<feature type="domain" description="Gfo/Idh/MocA-like oxidoreductase N-terminal" evidence="2">
    <location>
        <begin position="96"/>
        <end position="177"/>
    </location>
</feature>
<dbReference type="Pfam" id="PF01408">
    <property type="entry name" value="GFO_IDH_MocA"/>
    <property type="match status" value="1"/>
</dbReference>
<dbReference type="Gene3D" id="3.40.50.720">
    <property type="entry name" value="NAD(P)-binding Rossmann-like Domain"/>
    <property type="match status" value="1"/>
</dbReference>
<dbReference type="GO" id="GO:0006740">
    <property type="term" value="P:NADPH regeneration"/>
    <property type="evidence" value="ECO:0007669"/>
    <property type="project" value="TreeGrafter"/>
</dbReference>
<evidence type="ECO:0000313" key="3">
    <source>
        <dbReference type="EnsemblProtists" id="EOD16847"/>
    </source>
</evidence>
<dbReference type="SUPFAM" id="SSF51735">
    <property type="entry name" value="NAD(P)-binding Rossmann-fold domains"/>
    <property type="match status" value="1"/>
</dbReference>
<dbReference type="InterPro" id="IPR000683">
    <property type="entry name" value="Gfo/Idh/MocA-like_OxRdtase_N"/>
</dbReference>
<dbReference type="InterPro" id="IPR036291">
    <property type="entry name" value="NAD(P)-bd_dom_sf"/>
</dbReference>
<dbReference type="EnsemblProtists" id="EOD16847">
    <property type="protein sequence ID" value="EOD16847"/>
    <property type="gene ID" value="EMIHUDRAFT_436495"/>
</dbReference>
<dbReference type="OMA" id="FSQDPDY"/>
<dbReference type="GO" id="GO:0005737">
    <property type="term" value="C:cytoplasm"/>
    <property type="evidence" value="ECO:0007669"/>
    <property type="project" value="TreeGrafter"/>
</dbReference>
<evidence type="ECO:0000259" key="2">
    <source>
        <dbReference type="Pfam" id="PF01408"/>
    </source>
</evidence>
<accession>A0A0D3J012</accession>
<dbReference type="KEGG" id="ehx:EMIHUDRAFT_436495"/>
<evidence type="ECO:0000256" key="1">
    <source>
        <dbReference type="ARBA" id="ARBA00023002"/>
    </source>
</evidence>
<dbReference type="HOGENOM" id="CLU_720550_0_0_1"/>
<dbReference type="GO" id="GO:0000166">
    <property type="term" value="F:nucleotide binding"/>
    <property type="evidence" value="ECO:0007669"/>
    <property type="project" value="InterPro"/>
</dbReference>
<name>A0A0D3J012_EMIH1</name>
<sequence>MLALLASGSTALTVGVAPSTARSTRAVSQPAMSSSDRCAVWVVGCGVPKRGMGWYHAKQVIEGDVPNAAVTAVVEPWFLGAGADSPPGKAFAEWAEAMKEKGVAFCDSVDAVPVAEGERTLALISGRTADNPRLLKEVIEKGCTAVYLEKPGAPTVKELEEMRAYASSKGVPVFMGYNKNVTPYVRKALEEAKKRPGSTTTYIHNNAYTEAELPECFERNAEGLLKNMAIHELALLATYWGVTVDTIESVTPDADFSRCLTLKGPSGETFTDFSKAGFTIATKEGQQITLLIDRCGSDAGGNSVAIVSQDGGEVFRSETPDEELIQTVEAAAKADPDMMPYFFLQSDDYQVLKELTTSHVLQGKPGAPEGIATLDVAIDALKLAEYLTPTLQEALAVAK</sequence>
<keyword evidence="1" id="KW-0560">Oxidoreductase</keyword>
<reference evidence="3" key="2">
    <citation type="submission" date="2024-10" db="UniProtKB">
        <authorList>
            <consortium name="EnsemblProtists"/>
        </authorList>
    </citation>
    <scope>IDENTIFICATION</scope>
</reference>
<protein>
    <recommendedName>
        <fullName evidence="2">Gfo/Idh/MocA-like oxidoreductase N-terminal domain-containing protein</fullName>
    </recommendedName>
</protein>
<dbReference type="PaxDb" id="2903-EOD16847"/>
<dbReference type="GO" id="GO:0016491">
    <property type="term" value="F:oxidoreductase activity"/>
    <property type="evidence" value="ECO:0007669"/>
    <property type="project" value="UniProtKB-KW"/>
</dbReference>
<reference evidence="4" key="1">
    <citation type="journal article" date="2013" name="Nature">
        <title>Pan genome of the phytoplankton Emiliania underpins its global distribution.</title>
        <authorList>
            <person name="Read B.A."/>
            <person name="Kegel J."/>
            <person name="Klute M.J."/>
            <person name="Kuo A."/>
            <person name="Lefebvre S.C."/>
            <person name="Maumus F."/>
            <person name="Mayer C."/>
            <person name="Miller J."/>
            <person name="Monier A."/>
            <person name="Salamov A."/>
            <person name="Young J."/>
            <person name="Aguilar M."/>
            <person name="Claverie J.M."/>
            <person name="Frickenhaus S."/>
            <person name="Gonzalez K."/>
            <person name="Herman E.K."/>
            <person name="Lin Y.C."/>
            <person name="Napier J."/>
            <person name="Ogata H."/>
            <person name="Sarno A.F."/>
            <person name="Shmutz J."/>
            <person name="Schroeder D."/>
            <person name="de Vargas C."/>
            <person name="Verret F."/>
            <person name="von Dassow P."/>
            <person name="Valentin K."/>
            <person name="Van de Peer Y."/>
            <person name="Wheeler G."/>
            <person name="Dacks J.B."/>
            <person name="Delwiche C.F."/>
            <person name="Dyhrman S.T."/>
            <person name="Glockner G."/>
            <person name="John U."/>
            <person name="Richards T."/>
            <person name="Worden A.Z."/>
            <person name="Zhang X."/>
            <person name="Grigoriev I.V."/>
            <person name="Allen A.E."/>
            <person name="Bidle K."/>
            <person name="Borodovsky M."/>
            <person name="Bowler C."/>
            <person name="Brownlee C."/>
            <person name="Cock J.M."/>
            <person name="Elias M."/>
            <person name="Gladyshev V.N."/>
            <person name="Groth M."/>
            <person name="Guda C."/>
            <person name="Hadaegh A."/>
            <person name="Iglesias-Rodriguez M.D."/>
            <person name="Jenkins J."/>
            <person name="Jones B.M."/>
            <person name="Lawson T."/>
            <person name="Leese F."/>
            <person name="Lindquist E."/>
            <person name="Lobanov A."/>
            <person name="Lomsadze A."/>
            <person name="Malik S.B."/>
            <person name="Marsh M.E."/>
            <person name="Mackinder L."/>
            <person name="Mock T."/>
            <person name="Mueller-Roeber B."/>
            <person name="Pagarete A."/>
            <person name="Parker M."/>
            <person name="Probert I."/>
            <person name="Quesneville H."/>
            <person name="Raines C."/>
            <person name="Rensing S.A."/>
            <person name="Riano-Pachon D.M."/>
            <person name="Richier S."/>
            <person name="Rokitta S."/>
            <person name="Shiraiwa Y."/>
            <person name="Soanes D.M."/>
            <person name="van der Giezen M."/>
            <person name="Wahlund T.M."/>
            <person name="Williams B."/>
            <person name="Wilson W."/>
            <person name="Wolfe G."/>
            <person name="Wurch L.L."/>
        </authorList>
    </citation>
    <scope>NUCLEOTIDE SEQUENCE</scope>
</reference>
<proteinExistence type="predicted"/>
<dbReference type="PANTHER" id="PTHR42840:SF3">
    <property type="entry name" value="BINDING ROSSMANN FOLD OXIDOREDUCTASE, PUTATIVE (AFU_ORTHOLOGUE AFUA_2G10240)-RELATED"/>
    <property type="match status" value="1"/>
</dbReference>
<dbReference type="Proteomes" id="UP000013827">
    <property type="component" value="Unassembled WGS sequence"/>
</dbReference>
<evidence type="ECO:0000313" key="4">
    <source>
        <dbReference type="Proteomes" id="UP000013827"/>
    </source>
</evidence>
<keyword evidence="4" id="KW-1185">Reference proteome</keyword>
<dbReference type="eggNOG" id="ENOG502SI74">
    <property type="taxonomic scope" value="Eukaryota"/>
</dbReference>